<dbReference type="EMBL" id="JAULSR010000007">
    <property type="protein sequence ID" value="KAK0615103.1"/>
    <property type="molecule type" value="Genomic_DNA"/>
</dbReference>
<keyword evidence="2 6" id="KW-0812">Transmembrane</keyword>
<name>A0AA39WGS0_9PEZI</name>
<feature type="region of interest" description="Disordered" evidence="5">
    <location>
        <begin position="462"/>
        <end position="607"/>
    </location>
</feature>
<proteinExistence type="predicted"/>
<sequence length="716" mass="74612">MFKPYTELYSWNGKRYITMITPNGSDFRVDDSKSVWGACPSTLSVGSPVYDCPLPVACVESYSCKHGCGLTQTDTRLQTSTCIDNYHTCGVALLTLTLEEGPYYPAFTCGKDAVTEHYSVEKTDDSAVKTTLPSIEIHMTPARPIGYTFTTATSSTPSSSQNSSLSPTPSTILRVSTVYIFNSETSQNSVSHSRSRLSSSSVNDAKTDGGEGGMRVSTGEIAGAAAGGISLIGGLAALIVWIRMRKRAAAAAAAAAEDLAMDAAWRLPHEVHLPAWNTHELAAPTRSLITPPGTSCCSLSATPLALVAIAILSTGAVVPKQVERPVITAGVSIFYNAANTAKTLTANPGSAFYFSTTVVHNATATETAKFWGPCPTDDPTCQLPGRCFDGEICVLGCHFPELPAVTCSGRLDEICSAVPLDDPIDKLCPTEAPWSYVTCGRSRGNIMNAKYVPFPEMVESPTVTVGDSSHPGPVMTATATVLPDKRQPAPRRGGGGGGGGGGAPKGPGHEGSGHERSAPGSSGPKGSGQEGPAPKASAKDSAIQNQPTSNPNDTPTSRSMTRDRSPTPSSTPGQITTTPSIISSSRTLNQTSIHKTKSASHGGGSVEVSPEIEIQPFPQVGIPPANPVASQPTLDPTPLYSNVSFTATPLLPPTAASPQNAAALNSITITSPPPLPTTTNITTTESTTVTLNPPLRDAGLEENYRVPFSIIEAGLR</sequence>
<feature type="transmembrane region" description="Helical" evidence="6">
    <location>
        <begin position="221"/>
        <end position="242"/>
    </location>
</feature>
<protein>
    <submittedName>
        <fullName evidence="7">Uncharacterized protein</fullName>
    </submittedName>
</protein>
<dbReference type="InterPro" id="IPR051694">
    <property type="entry name" value="Immunoregulatory_rcpt-like"/>
</dbReference>
<dbReference type="GO" id="GO:0071944">
    <property type="term" value="C:cell periphery"/>
    <property type="evidence" value="ECO:0007669"/>
    <property type="project" value="UniProtKB-ARBA"/>
</dbReference>
<gene>
    <name evidence="7" type="ORF">B0T17DRAFT_510910</name>
</gene>
<feature type="compositionally biased region" description="Low complexity" evidence="5">
    <location>
        <begin position="190"/>
        <end position="203"/>
    </location>
</feature>
<evidence type="ECO:0000256" key="2">
    <source>
        <dbReference type="ARBA" id="ARBA00022692"/>
    </source>
</evidence>
<evidence type="ECO:0000256" key="3">
    <source>
        <dbReference type="ARBA" id="ARBA00022989"/>
    </source>
</evidence>
<dbReference type="AlphaFoldDB" id="A0AA39WGS0"/>
<feature type="compositionally biased region" description="Gly residues" evidence="5">
    <location>
        <begin position="492"/>
        <end position="505"/>
    </location>
</feature>
<evidence type="ECO:0000256" key="6">
    <source>
        <dbReference type="SAM" id="Phobius"/>
    </source>
</evidence>
<dbReference type="PANTHER" id="PTHR15549">
    <property type="entry name" value="PAIRED IMMUNOGLOBULIN-LIKE TYPE 2 RECEPTOR"/>
    <property type="match status" value="1"/>
</dbReference>
<evidence type="ECO:0000256" key="5">
    <source>
        <dbReference type="SAM" id="MobiDB-lite"/>
    </source>
</evidence>
<feature type="compositionally biased region" description="Low complexity" evidence="5">
    <location>
        <begin position="566"/>
        <end position="587"/>
    </location>
</feature>
<evidence type="ECO:0000313" key="8">
    <source>
        <dbReference type="Proteomes" id="UP001174934"/>
    </source>
</evidence>
<accession>A0AA39WGS0</accession>
<evidence type="ECO:0000256" key="4">
    <source>
        <dbReference type="ARBA" id="ARBA00023136"/>
    </source>
</evidence>
<feature type="compositionally biased region" description="Basic and acidic residues" evidence="5">
    <location>
        <begin position="507"/>
        <end position="517"/>
    </location>
</feature>
<keyword evidence="4 6" id="KW-0472">Membrane</keyword>
<reference evidence="7" key="1">
    <citation type="submission" date="2023-06" db="EMBL/GenBank/DDBJ databases">
        <title>Genome-scale phylogeny and comparative genomics of the fungal order Sordariales.</title>
        <authorList>
            <consortium name="Lawrence Berkeley National Laboratory"/>
            <person name="Hensen N."/>
            <person name="Bonometti L."/>
            <person name="Westerberg I."/>
            <person name="Brannstrom I.O."/>
            <person name="Guillou S."/>
            <person name="Cros-Aarteil S."/>
            <person name="Calhoun S."/>
            <person name="Haridas S."/>
            <person name="Kuo A."/>
            <person name="Mondo S."/>
            <person name="Pangilinan J."/>
            <person name="Riley R."/>
            <person name="LaButti K."/>
            <person name="Andreopoulos B."/>
            <person name="Lipzen A."/>
            <person name="Chen C."/>
            <person name="Yanf M."/>
            <person name="Daum C."/>
            <person name="Ng V."/>
            <person name="Clum A."/>
            <person name="Steindorff A."/>
            <person name="Ohm R."/>
            <person name="Martin F."/>
            <person name="Silar P."/>
            <person name="Natvig D."/>
            <person name="Lalanne C."/>
            <person name="Gautier V."/>
            <person name="Ament-velasquez S.L."/>
            <person name="Kruys A."/>
            <person name="Hutchinson M.I."/>
            <person name="Powell A.J."/>
            <person name="Barry K."/>
            <person name="Miller A.N."/>
            <person name="Grigoriev I.V."/>
            <person name="Debuchy R."/>
            <person name="Gladieux P."/>
            <person name="Thoren M.H."/>
            <person name="Johannesson H."/>
        </authorList>
    </citation>
    <scope>NUCLEOTIDE SEQUENCE</scope>
    <source>
        <strain evidence="7">SMH3391-2</strain>
    </source>
</reference>
<dbReference type="Proteomes" id="UP001174934">
    <property type="component" value="Unassembled WGS sequence"/>
</dbReference>
<comment type="caution">
    <text evidence="7">The sequence shown here is derived from an EMBL/GenBank/DDBJ whole genome shotgun (WGS) entry which is preliminary data.</text>
</comment>
<keyword evidence="8" id="KW-1185">Reference proteome</keyword>
<dbReference type="GO" id="GO:0016020">
    <property type="term" value="C:membrane"/>
    <property type="evidence" value="ECO:0007669"/>
    <property type="project" value="UniProtKB-SubCell"/>
</dbReference>
<organism evidence="7 8">
    <name type="scientific">Bombardia bombarda</name>
    <dbReference type="NCBI Taxonomy" id="252184"/>
    <lineage>
        <taxon>Eukaryota</taxon>
        <taxon>Fungi</taxon>
        <taxon>Dikarya</taxon>
        <taxon>Ascomycota</taxon>
        <taxon>Pezizomycotina</taxon>
        <taxon>Sordariomycetes</taxon>
        <taxon>Sordariomycetidae</taxon>
        <taxon>Sordariales</taxon>
        <taxon>Lasiosphaeriaceae</taxon>
        <taxon>Bombardia</taxon>
    </lineage>
</organism>
<feature type="compositionally biased region" description="Polar residues" evidence="5">
    <location>
        <begin position="542"/>
        <end position="559"/>
    </location>
</feature>
<evidence type="ECO:0000256" key="1">
    <source>
        <dbReference type="ARBA" id="ARBA00004167"/>
    </source>
</evidence>
<evidence type="ECO:0000313" key="7">
    <source>
        <dbReference type="EMBL" id="KAK0615103.1"/>
    </source>
</evidence>
<feature type="region of interest" description="Disordered" evidence="5">
    <location>
        <begin position="150"/>
        <end position="169"/>
    </location>
</feature>
<feature type="region of interest" description="Disordered" evidence="5">
    <location>
        <begin position="190"/>
        <end position="211"/>
    </location>
</feature>
<comment type="subcellular location">
    <subcellularLocation>
        <location evidence="1">Membrane</location>
        <topology evidence="1">Single-pass membrane protein</topology>
    </subcellularLocation>
</comment>
<keyword evidence="3 6" id="KW-1133">Transmembrane helix</keyword>